<gene>
    <name evidence="1" type="ORF">HMPREF3182_00697</name>
</gene>
<organism evidence="1 2">
    <name type="scientific">Megasphaera hutchinsoni</name>
    <dbReference type="NCBI Taxonomy" id="1588748"/>
    <lineage>
        <taxon>Bacteria</taxon>
        <taxon>Bacillati</taxon>
        <taxon>Bacillota</taxon>
        <taxon>Negativicutes</taxon>
        <taxon>Veillonellales</taxon>
        <taxon>Veillonellaceae</taxon>
        <taxon>Megasphaera</taxon>
    </lineage>
</organism>
<comment type="caution">
    <text evidence="1">The sequence shown here is derived from an EMBL/GenBank/DDBJ whole genome shotgun (WGS) entry which is preliminary data.</text>
</comment>
<dbReference type="RefSeq" id="WP_062485430.1">
    <property type="nucleotide sequence ID" value="NZ_KQ960941.1"/>
</dbReference>
<dbReference type="EMBL" id="LSDT01000028">
    <property type="protein sequence ID" value="KXB91675.1"/>
    <property type="molecule type" value="Genomic_DNA"/>
</dbReference>
<evidence type="ECO:0000313" key="2">
    <source>
        <dbReference type="Proteomes" id="UP000070160"/>
    </source>
</evidence>
<evidence type="ECO:0000313" key="1">
    <source>
        <dbReference type="EMBL" id="KXB91675.1"/>
    </source>
</evidence>
<dbReference type="Proteomes" id="UP000070160">
    <property type="component" value="Unassembled WGS sequence"/>
</dbReference>
<sequence length="132" mass="15770">MYVYVNGQERELHVYDRKQEKDYAKILVCAQEQLDTDEYGSFCMTEAEYKYWQDILAQQQESEDIIFLLSSVVEQDELDAYLFEETKYLTSTKSAVQMENLCVKELKEAIEKKQQEWLLENGFPHTWEKLSK</sequence>
<dbReference type="AlphaFoldDB" id="A0A134CHJ1"/>
<reference evidence="2" key="1">
    <citation type="submission" date="2016-01" db="EMBL/GenBank/DDBJ databases">
        <authorList>
            <person name="Mitreva M."/>
            <person name="Pepin K.H."/>
            <person name="Mihindukulasuriya K.A."/>
            <person name="Fulton R."/>
            <person name="Fronick C."/>
            <person name="O'Laughlin M."/>
            <person name="Miner T."/>
            <person name="Herter B."/>
            <person name="Rosa B.A."/>
            <person name="Cordes M."/>
            <person name="Tomlinson C."/>
            <person name="Wollam A."/>
            <person name="Palsikar V.B."/>
            <person name="Mardis E.R."/>
            <person name="Wilson R.K."/>
        </authorList>
    </citation>
    <scope>NUCLEOTIDE SEQUENCE [LARGE SCALE GENOMIC DNA]</scope>
    <source>
        <strain evidence="2">KA00182</strain>
    </source>
</reference>
<dbReference type="STRING" id="1588748.HMPREF3182_00697"/>
<accession>A0A134CHJ1</accession>
<name>A0A134CHJ1_9FIRM</name>
<proteinExistence type="predicted"/>
<keyword evidence="2" id="KW-1185">Reference proteome</keyword>
<dbReference type="PATRIC" id="fig|1588748.3.peg.661"/>
<protein>
    <submittedName>
        <fullName evidence="1">Uncharacterized protein</fullName>
    </submittedName>
</protein>